<evidence type="ECO:0000256" key="2">
    <source>
        <dbReference type="ARBA" id="ARBA00023002"/>
    </source>
</evidence>
<dbReference type="Gene3D" id="3.30.360.10">
    <property type="entry name" value="Dihydrodipicolinate Reductase, domain 2"/>
    <property type="match status" value="1"/>
</dbReference>
<dbReference type="InterPro" id="IPR036291">
    <property type="entry name" value="NAD(P)-bd_dom_sf"/>
</dbReference>
<dbReference type="Pfam" id="PF01408">
    <property type="entry name" value="GFO_IDH_MocA"/>
    <property type="match status" value="1"/>
</dbReference>
<reference evidence="8" key="1">
    <citation type="submission" date="2020-01" db="EMBL/GenBank/DDBJ databases">
        <authorList>
            <consortium name="DOE Joint Genome Institute"/>
            <person name="Haridas S."/>
            <person name="Albert R."/>
            <person name="Binder M."/>
            <person name="Bloem J."/>
            <person name="Labutti K."/>
            <person name="Salamov A."/>
            <person name="Andreopoulos B."/>
            <person name="Baker S.E."/>
            <person name="Barry K."/>
            <person name="Bills G."/>
            <person name="Bluhm B.H."/>
            <person name="Cannon C."/>
            <person name="Castanera R."/>
            <person name="Culley D.E."/>
            <person name="Daum C."/>
            <person name="Ezra D."/>
            <person name="Gonzalez J.B."/>
            <person name="Henrissat B."/>
            <person name="Kuo A."/>
            <person name="Liang C."/>
            <person name="Lipzen A."/>
            <person name="Lutzoni F."/>
            <person name="Magnuson J."/>
            <person name="Mondo S."/>
            <person name="Nolan M."/>
            <person name="Ohm R."/>
            <person name="Pangilinan J."/>
            <person name="Park H.-J."/>
            <person name="Ramirez L."/>
            <person name="Alfaro M."/>
            <person name="Sun H."/>
            <person name="Tritt A."/>
            <person name="Yoshinaga Y."/>
            <person name="Zwiers L.-H."/>
            <person name="Turgeon B.G."/>
            <person name="Goodwin S.B."/>
            <person name="Spatafora J.W."/>
            <person name="Crous P.W."/>
            <person name="Grigoriev I.V."/>
        </authorList>
    </citation>
    <scope>NUCLEOTIDE SEQUENCE</scope>
    <source>
        <strain evidence="8">CBS 342.82</strain>
    </source>
</reference>
<evidence type="ECO:0000256" key="4">
    <source>
        <dbReference type="ARBA" id="ARBA00042988"/>
    </source>
</evidence>
<keyword evidence="7" id="KW-1185">Reference proteome</keyword>
<comment type="similarity">
    <text evidence="1">Belongs to the Gfo/Idh/MocA family.</text>
</comment>
<sequence length="437" mass="48862">MPFQSARRLYNIFVGAPAISKSDEAIKIGLIGCSNIAPQAVILPCRSHAEAVVWAVAARDRSRAAEFAKKWDIPHVHASYEDLIKDPQVDCVYISLPNALHFQWALRAIEHGKHVLLEKPATSNATEMETLAASPALQVPDAPILLEAWHNRFHPAWQTFLSLSREHPHAGPISKVHCQTYAWKGFVPATDIRLNYELSGGCLMDFAVYNMVCIQDVLEDSRPKVDDVRFRLWDDPVSKSQGGPSGQIDIAVECTLTNKSGVTATLTSDMSKVGDWPIVPRDWSKTWPSAGWPKCVVECDPIGVKDSSPTIEGSKHTLQRTLTLWNPVLMHLWHSIDIVDVHARQTSDGETTTWTEKQTIKAYSWRDVNKNLPGEFWWSTYRYQLEELVNRIKGREGSGVWMSLEDSVGQMETVDKIYVSGGLNIRPTSSLAGNLRA</sequence>
<dbReference type="PANTHER" id="PTHR22604:SF105">
    <property type="entry name" value="TRANS-1,2-DIHYDROBENZENE-1,2-DIOL DEHYDROGENASE"/>
    <property type="match status" value="1"/>
</dbReference>
<evidence type="ECO:0000313" key="7">
    <source>
        <dbReference type="Proteomes" id="UP000504637"/>
    </source>
</evidence>
<dbReference type="RefSeq" id="XP_033454903.1">
    <property type="nucleotide sequence ID" value="XM_033602079.1"/>
</dbReference>
<organism evidence="8">
    <name type="scientific">Dissoconium aciculare CBS 342.82</name>
    <dbReference type="NCBI Taxonomy" id="1314786"/>
    <lineage>
        <taxon>Eukaryota</taxon>
        <taxon>Fungi</taxon>
        <taxon>Dikarya</taxon>
        <taxon>Ascomycota</taxon>
        <taxon>Pezizomycotina</taxon>
        <taxon>Dothideomycetes</taxon>
        <taxon>Dothideomycetidae</taxon>
        <taxon>Mycosphaerellales</taxon>
        <taxon>Dissoconiaceae</taxon>
        <taxon>Dissoconium</taxon>
    </lineage>
</organism>
<dbReference type="AlphaFoldDB" id="A0A6J3LTC5"/>
<evidence type="ECO:0000259" key="6">
    <source>
        <dbReference type="Pfam" id="PF01408"/>
    </source>
</evidence>
<reference evidence="8" key="2">
    <citation type="submission" date="2020-04" db="EMBL/GenBank/DDBJ databases">
        <authorList>
            <consortium name="NCBI Genome Project"/>
        </authorList>
    </citation>
    <scope>NUCLEOTIDE SEQUENCE</scope>
    <source>
        <strain evidence="8">CBS 342.82</strain>
    </source>
</reference>
<dbReference type="Proteomes" id="UP000504637">
    <property type="component" value="Unplaced"/>
</dbReference>
<gene>
    <name evidence="8" type="ORF">K489DRAFT_328700</name>
</gene>
<dbReference type="Gene3D" id="3.40.50.720">
    <property type="entry name" value="NAD(P)-binding Rossmann-like Domain"/>
    <property type="match status" value="1"/>
</dbReference>
<comment type="catalytic activity">
    <reaction evidence="5">
        <text>D-xylose + NADP(+) = D-xylono-1,5-lactone + NADPH + H(+)</text>
        <dbReference type="Rhea" id="RHEA:22000"/>
        <dbReference type="ChEBI" id="CHEBI:15378"/>
        <dbReference type="ChEBI" id="CHEBI:15867"/>
        <dbReference type="ChEBI" id="CHEBI:53455"/>
        <dbReference type="ChEBI" id="CHEBI:57783"/>
        <dbReference type="ChEBI" id="CHEBI:58349"/>
        <dbReference type="EC" id="1.1.1.179"/>
    </reaction>
</comment>
<dbReference type="InterPro" id="IPR050984">
    <property type="entry name" value="Gfo/Idh/MocA_domain"/>
</dbReference>
<dbReference type="OrthoDB" id="6417021at2759"/>
<proteinExistence type="inferred from homology"/>
<evidence type="ECO:0000256" key="5">
    <source>
        <dbReference type="ARBA" id="ARBA00049233"/>
    </source>
</evidence>
<reference evidence="8" key="3">
    <citation type="submission" date="2025-08" db="UniProtKB">
        <authorList>
            <consortium name="RefSeq"/>
        </authorList>
    </citation>
    <scope>IDENTIFICATION</scope>
    <source>
        <strain evidence="8">CBS 342.82</strain>
    </source>
</reference>
<dbReference type="SUPFAM" id="SSF51735">
    <property type="entry name" value="NAD(P)-binding Rossmann-fold domains"/>
    <property type="match status" value="1"/>
</dbReference>
<dbReference type="GO" id="GO:0000166">
    <property type="term" value="F:nucleotide binding"/>
    <property type="evidence" value="ECO:0007669"/>
    <property type="project" value="InterPro"/>
</dbReference>
<dbReference type="SUPFAM" id="SSF55347">
    <property type="entry name" value="Glyceraldehyde-3-phosphate dehydrogenase-like, C-terminal domain"/>
    <property type="match status" value="1"/>
</dbReference>
<feature type="domain" description="Gfo/Idh/MocA-like oxidoreductase N-terminal" evidence="6">
    <location>
        <begin position="26"/>
        <end position="133"/>
    </location>
</feature>
<keyword evidence="2" id="KW-0560">Oxidoreductase</keyword>
<accession>A0A6J3LTC5</accession>
<dbReference type="GeneID" id="54359879"/>
<dbReference type="PANTHER" id="PTHR22604">
    <property type="entry name" value="OXIDOREDUCTASES"/>
    <property type="match status" value="1"/>
</dbReference>
<dbReference type="EC" id="1.1.1.179" evidence="3"/>
<evidence type="ECO:0000313" key="8">
    <source>
        <dbReference type="RefSeq" id="XP_033454903.1"/>
    </source>
</evidence>
<dbReference type="GO" id="GO:0047837">
    <property type="term" value="F:D-xylose 1-dehydrogenase (NADP+) activity"/>
    <property type="evidence" value="ECO:0007669"/>
    <property type="project" value="UniProtKB-EC"/>
</dbReference>
<dbReference type="InterPro" id="IPR000683">
    <property type="entry name" value="Gfo/Idh/MocA-like_OxRdtase_N"/>
</dbReference>
<protein>
    <recommendedName>
        <fullName evidence="3">D-xylose 1-dehydrogenase (NADP(+), D-xylono-1,5-lactone-forming)</fullName>
        <ecNumber evidence="3">1.1.1.179</ecNumber>
    </recommendedName>
    <alternativeName>
        <fullName evidence="4">D-xylose-NADP dehydrogenase</fullName>
    </alternativeName>
</protein>
<name>A0A6J3LTC5_9PEZI</name>
<evidence type="ECO:0000256" key="3">
    <source>
        <dbReference type="ARBA" id="ARBA00038984"/>
    </source>
</evidence>
<evidence type="ECO:0000256" key="1">
    <source>
        <dbReference type="ARBA" id="ARBA00010928"/>
    </source>
</evidence>